<name>A0A016UZI6_9BILA</name>
<dbReference type="AlphaFoldDB" id="A0A016UZI6"/>
<dbReference type="EMBL" id="JARK01001357">
    <property type="protein sequence ID" value="EYC20550.1"/>
    <property type="molecule type" value="Genomic_DNA"/>
</dbReference>
<protein>
    <submittedName>
        <fullName evidence="1">Uncharacterized protein</fullName>
    </submittedName>
</protein>
<proteinExistence type="predicted"/>
<gene>
    <name evidence="1" type="primary">Acey_s0021.g272</name>
    <name evidence="1" type="ORF">Y032_0021g272</name>
</gene>
<evidence type="ECO:0000313" key="2">
    <source>
        <dbReference type="Proteomes" id="UP000024635"/>
    </source>
</evidence>
<comment type="caution">
    <text evidence="1">The sequence shown here is derived from an EMBL/GenBank/DDBJ whole genome shotgun (WGS) entry which is preliminary data.</text>
</comment>
<evidence type="ECO:0000313" key="1">
    <source>
        <dbReference type="EMBL" id="EYC20550.1"/>
    </source>
</evidence>
<reference evidence="2" key="1">
    <citation type="journal article" date="2015" name="Nat. Genet.">
        <title>The genome and transcriptome of the zoonotic hookworm Ancylostoma ceylanicum identify infection-specific gene families.</title>
        <authorList>
            <person name="Schwarz E.M."/>
            <person name="Hu Y."/>
            <person name="Antoshechkin I."/>
            <person name="Miller M.M."/>
            <person name="Sternberg P.W."/>
            <person name="Aroian R.V."/>
        </authorList>
    </citation>
    <scope>NUCLEOTIDE SEQUENCE</scope>
    <source>
        <strain evidence="2">HY135</strain>
    </source>
</reference>
<organism evidence="1 2">
    <name type="scientific">Ancylostoma ceylanicum</name>
    <dbReference type="NCBI Taxonomy" id="53326"/>
    <lineage>
        <taxon>Eukaryota</taxon>
        <taxon>Metazoa</taxon>
        <taxon>Ecdysozoa</taxon>
        <taxon>Nematoda</taxon>
        <taxon>Chromadorea</taxon>
        <taxon>Rhabditida</taxon>
        <taxon>Rhabditina</taxon>
        <taxon>Rhabditomorpha</taxon>
        <taxon>Strongyloidea</taxon>
        <taxon>Ancylostomatidae</taxon>
        <taxon>Ancylostomatinae</taxon>
        <taxon>Ancylostoma</taxon>
    </lineage>
</organism>
<keyword evidence="2" id="KW-1185">Reference proteome</keyword>
<sequence length="73" mass="8745">MNVGVIFHDQIFFWSELNNSRITWHFNASEEDVRTPLLLHRPPTLDHFVDTTPQRHRTDTVRVDVFLRHHRAA</sequence>
<accession>A0A016UZI6</accession>
<dbReference type="Proteomes" id="UP000024635">
    <property type="component" value="Unassembled WGS sequence"/>
</dbReference>